<evidence type="ECO:0000256" key="1">
    <source>
        <dbReference type="ARBA" id="ARBA00022679"/>
    </source>
</evidence>
<dbReference type="KEGG" id="eus:EUTSA_v10010370mg"/>
<dbReference type="GO" id="GO:0016740">
    <property type="term" value="F:transferase activity"/>
    <property type="evidence" value="ECO:0007669"/>
    <property type="project" value="UniProtKB-KW"/>
</dbReference>
<dbReference type="Gramene" id="ESQ45499">
    <property type="protein sequence ID" value="ESQ45499"/>
    <property type="gene ID" value="EUTSA_v10010370mg"/>
</dbReference>
<dbReference type="InterPro" id="IPR051283">
    <property type="entry name" value="Sec_Metabolite_Acyltrans"/>
</dbReference>
<protein>
    <recommendedName>
        <fullName evidence="4">Acetyltransferase</fullName>
    </recommendedName>
</protein>
<dbReference type="AlphaFoldDB" id="V4LP13"/>
<dbReference type="Proteomes" id="UP000030689">
    <property type="component" value="Unassembled WGS sequence"/>
</dbReference>
<reference evidence="2 3" key="1">
    <citation type="journal article" date="2013" name="Front. Plant Sci.">
        <title>The Reference Genome of the Halophytic Plant Eutrema salsugineum.</title>
        <authorList>
            <person name="Yang R."/>
            <person name="Jarvis D.E."/>
            <person name="Chen H."/>
            <person name="Beilstein M.A."/>
            <person name="Grimwood J."/>
            <person name="Jenkins J."/>
            <person name="Shu S."/>
            <person name="Prochnik S."/>
            <person name="Xin M."/>
            <person name="Ma C."/>
            <person name="Schmutz J."/>
            <person name="Wing R.A."/>
            <person name="Mitchell-Olds T."/>
            <person name="Schumaker K.S."/>
            <person name="Wang X."/>
        </authorList>
    </citation>
    <scope>NUCLEOTIDE SEQUENCE [LARGE SCALE GENOMIC DNA]</scope>
</reference>
<dbReference type="Pfam" id="PF02458">
    <property type="entry name" value="Transferase"/>
    <property type="match status" value="1"/>
</dbReference>
<dbReference type="eggNOG" id="ENOG502QVP8">
    <property type="taxonomic scope" value="Eukaryota"/>
</dbReference>
<evidence type="ECO:0000313" key="2">
    <source>
        <dbReference type="EMBL" id="ESQ45499.1"/>
    </source>
</evidence>
<dbReference type="PANTHER" id="PTHR31896">
    <property type="entry name" value="FAMILY REGULATORY PROTEIN, PUTATIVE (AFU_ORTHOLOGUE AFUA_3G14730)-RELATED"/>
    <property type="match status" value="1"/>
</dbReference>
<dbReference type="Gene3D" id="3.30.559.10">
    <property type="entry name" value="Chloramphenicol acetyltransferase-like domain"/>
    <property type="match status" value="2"/>
</dbReference>
<dbReference type="EMBL" id="KI517435">
    <property type="protein sequence ID" value="ESQ45499.1"/>
    <property type="molecule type" value="Genomic_DNA"/>
</dbReference>
<evidence type="ECO:0008006" key="4">
    <source>
        <dbReference type="Google" id="ProtNLM"/>
    </source>
</evidence>
<sequence length="449" mass="49789">MAERVVLISSSIVRPVNTSRVGRPKIHLTPYDLSLLQIDYAQRGLLFPKPDPDFNLITRLKASLSLALEIYFPFAGRLAKVENLEDNTVSFFIDCDGSGARFHHAEAKSVSVSDVLEPHGSVPDFMKQFFPAKDFKNCDGVTEPLLALQVTEMKDGVFIGYCYNHLVADGVSMWSFLHTWSKICSSGSGSEHQPLVLKGWFLERIDYPIHIPVSEAERPPPSRELSSVPVTKDRVFHFTKKNISDLKAKANDEVGSSDLKISSLQVVSAHMWRSIIRHSGLSREGETRCKVVVDLRQRINPPLEKECFGNMVYIAPAIATVEELLDRGLGWAALQINKLVNSQTNENCKTFAEDWVRNVKNLKSGVGSRTAGNTVVVSSSPRFQVYNKDFGWGKPIAVRAGPGNSISGKLVLFPGIDEGSIDVQATLWCDVLVNLLVDVDFLENVTTMV</sequence>
<dbReference type="PANTHER" id="PTHR31896:SF42">
    <property type="entry name" value="ANTHRANILATE N-HYDROXYCINNAMOYL_BENZOYLTRANSFERASE-LIKE PROTEIN"/>
    <property type="match status" value="1"/>
</dbReference>
<proteinExistence type="predicted"/>
<gene>
    <name evidence="2" type="ORF">EUTSA_v10010370mg</name>
</gene>
<name>V4LP13_EUTSA</name>
<dbReference type="InterPro" id="IPR023213">
    <property type="entry name" value="CAT-like_dom_sf"/>
</dbReference>
<keyword evidence="3" id="KW-1185">Reference proteome</keyword>
<accession>V4LP13</accession>
<organism evidence="2 3">
    <name type="scientific">Eutrema salsugineum</name>
    <name type="common">Saltwater cress</name>
    <name type="synonym">Sisymbrium salsugineum</name>
    <dbReference type="NCBI Taxonomy" id="72664"/>
    <lineage>
        <taxon>Eukaryota</taxon>
        <taxon>Viridiplantae</taxon>
        <taxon>Streptophyta</taxon>
        <taxon>Embryophyta</taxon>
        <taxon>Tracheophyta</taxon>
        <taxon>Spermatophyta</taxon>
        <taxon>Magnoliopsida</taxon>
        <taxon>eudicotyledons</taxon>
        <taxon>Gunneridae</taxon>
        <taxon>Pentapetalae</taxon>
        <taxon>rosids</taxon>
        <taxon>malvids</taxon>
        <taxon>Brassicales</taxon>
        <taxon>Brassicaceae</taxon>
        <taxon>Eutremeae</taxon>
        <taxon>Eutrema</taxon>
    </lineage>
</organism>
<keyword evidence="1" id="KW-0808">Transferase</keyword>
<evidence type="ECO:0000313" key="3">
    <source>
        <dbReference type="Proteomes" id="UP000030689"/>
    </source>
</evidence>
<dbReference type="OMA" id="FGAMEND"/>
<dbReference type="OrthoDB" id="1862401at2759"/>